<keyword evidence="3" id="KW-1185">Reference proteome</keyword>
<dbReference type="Proteomes" id="UP001642487">
    <property type="component" value="Chromosome 2"/>
</dbReference>
<proteinExistence type="predicted"/>
<protein>
    <recommendedName>
        <fullName evidence="4">Transmembrane protein</fullName>
    </recommendedName>
</protein>
<evidence type="ECO:0000313" key="3">
    <source>
        <dbReference type="Proteomes" id="UP001642487"/>
    </source>
</evidence>
<gene>
    <name evidence="2" type="ORF">CITCOLO1_LOCUS8017</name>
</gene>
<keyword evidence="1" id="KW-0732">Signal</keyword>
<feature type="chain" id="PRO_5047162388" description="Transmembrane protein" evidence="1">
    <location>
        <begin position="31"/>
        <end position="84"/>
    </location>
</feature>
<organism evidence="2 3">
    <name type="scientific">Citrullus colocynthis</name>
    <name type="common">colocynth</name>
    <dbReference type="NCBI Taxonomy" id="252529"/>
    <lineage>
        <taxon>Eukaryota</taxon>
        <taxon>Viridiplantae</taxon>
        <taxon>Streptophyta</taxon>
        <taxon>Embryophyta</taxon>
        <taxon>Tracheophyta</taxon>
        <taxon>Spermatophyta</taxon>
        <taxon>Magnoliopsida</taxon>
        <taxon>eudicotyledons</taxon>
        <taxon>Gunneridae</taxon>
        <taxon>Pentapetalae</taxon>
        <taxon>rosids</taxon>
        <taxon>fabids</taxon>
        <taxon>Cucurbitales</taxon>
        <taxon>Cucurbitaceae</taxon>
        <taxon>Benincaseae</taxon>
        <taxon>Citrullus</taxon>
    </lineage>
</organism>
<reference evidence="2 3" key="1">
    <citation type="submission" date="2024-03" db="EMBL/GenBank/DDBJ databases">
        <authorList>
            <person name="Gkanogiannis A."/>
            <person name="Becerra Lopez-Lavalle L."/>
        </authorList>
    </citation>
    <scope>NUCLEOTIDE SEQUENCE [LARGE SCALE GENOMIC DNA]</scope>
</reference>
<evidence type="ECO:0000256" key="1">
    <source>
        <dbReference type="SAM" id="SignalP"/>
    </source>
</evidence>
<sequence length="84" mass="9195">MNGGKNFSWLDFFFFLLLLLLLLSSNLASARLLVEKNTADGSISTNGISSCSPDSYIPCRPPHIPHATVDIHGTAHHKTEVETK</sequence>
<feature type="signal peptide" evidence="1">
    <location>
        <begin position="1"/>
        <end position="30"/>
    </location>
</feature>
<dbReference type="EMBL" id="OZ021736">
    <property type="protein sequence ID" value="CAK9316166.1"/>
    <property type="molecule type" value="Genomic_DNA"/>
</dbReference>
<evidence type="ECO:0000313" key="2">
    <source>
        <dbReference type="EMBL" id="CAK9316166.1"/>
    </source>
</evidence>
<name>A0ABP0Y9D8_9ROSI</name>
<evidence type="ECO:0008006" key="4">
    <source>
        <dbReference type="Google" id="ProtNLM"/>
    </source>
</evidence>
<accession>A0ABP0Y9D8</accession>